<comment type="caution">
    <text evidence="1">The sequence shown here is derived from an EMBL/GenBank/DDBJ whole genome shotgun (WGS) entry which is preliminary data.</text>
</comment>
<name>A0ABD0LA24_9CAEN</name>
<reference evidence="1 2" key="1">
    <citation type="journal article" date="2023" name="Sci. Data">
        <title>Genome assembly of the Korean intertidal mud-creeper Batillaria attramentaria.</title>
        <authorList>
            <person name="Patra A.K."/>
            <person name="Ho P.T."/>
            <person name="Jun S."/>
            <person name="Lee S.J."/>
            <person name="Kim Y."/>
            <person name="Won Y.J."/>
        </authorList>
    </citation>
    <scope>NUCLEOTIDE SEQUENCE [LARGE SCALE GENOMIC DNA]</scope>
    <source>
        <strain evidence="1">Wonlab-2016</strain>
    </source>
</reference>
<evidence type="ECO:0000313" key="2">
    <source>
        <dbReference type="Proteomes" id="UP001519460"/>
    </source>
</evidence>
<dbReference type="EMBL" id="JACVVK020000069">
    <property type="protein sequence ID" value="KAK7496220.1"/>
    <property type="molecule type" value="Genomic_DNA"/>
</dbReference>
<sequence>MESCMQVTCLRLSTHPNSVTANKPLCLLLQLIVSAVGKMTALVVYRSRGGVNFPSTNNTGVVTRLRDRKIHHAGRPPHARSDDLNAFRRLSPFVGH</sequence>
<dbReference type="AlphaFoldDB" id="A0ABD0LA24"/>
<protein>
    <recommendedName>
        <fullName evidence="3">Secreted protein</fullName>
    </recommendedName>
</protein>
<accession>A0ABD0LA24</accession>
<evidence type="ECO:0000313" key="1">
    <source>
        <dbReference type="EMBL" id="KAK7496220.1"/>
    </source>
</evidence>
<organism evidence="1 2">
    <name type="scientific">Batillaria attramentaria</name>
    <dbReference type="NCBI Taxonomy" id="370345"/>
    <lineage>
        <taxon>Eukaryota</taxon>
        <taxon>Metazoa</taxon>
        <taxon>Spiralia</taxon>
        <taxon>Lophotrochozoa</taxon>
        <taxon>Mollusca</taxon>
        <taxon>Gastropoda</taxon>
        <taxon>Caenogastropoda</taxon>
        <taxon>Sorbeoconcha</taxon>
        <taxon>Cerithioidea</taxon>
        <taxon>Batillariidae</taxon>
        <taxon>Batillaria</taxon>
    </lineage>
</organism>
<proteinExistence type="predicted"/>
<evidence type="ECO:0008006" key="3">
    <source>
        <dbReference type="Google" id="ProtNLM"/>
    </source>
</evidence>
<dbReference type="Proteomes" id="UP001519460">
    <property type="component" value="Unassembled WGS sequence"/>
</dbReference>
<keyword evidence="2" id="KW-1185">Reference proteome</keyword>
<gene>
    <name evidence="1" type="ORF">BaRGS_00012630</name>
</gene>